<dbReference type="Proteomes" id="UP001482620">
    <property type="component" value="Unassembled WGS sequence"/>
</dbReference>
<gene>
    <name evidence="1" type="ORF">ILYODFUR_038582</name>
</gene>
<evidence type="ECO:0000313" key="2">
    <source>
        <dbReference type="Proteomes" id="UP001482620"/>
    </source>
</evidence>
<proteinExistence type="predicted"/>
<comment type="caution">
    <text evidence="1">The sequence shown here is derived from an EMBL/GenBank/DDBJ whole genome shotgun (WGS) entry which is preliminary data.</text>
</comment>
<organism evidence="1 2">
    <name type="scientific">Ilyodon furcidens</name>
    <name type="common">goldbreast splitfin</name>
    <dbReference type="NCBI Taxonomy" id="33524"/>
    <lineage>
        <taxon>Eukaryota</taxon>
        <taxon>Metazoa</taxon>
        <taxon>Chordata</taxon>
        <taxon>Craniata</taxon>
        <taxon>Vertebrata</taxon>
        <taxon>Euteleostomi</taxon>
        <taxon>Actinopterygii</taxon>
        <taxon>Neopterygii</taxon>
        <taxon>Teleostei</taxon>
        <taxon>Neoteleostei</taxon>
        <taxon>Acanthomorphata</taxon>
        <taxon>Ovalentaria</taxon>
        <taxon>Atherinomorphae</taxon>
        <taxon>Cyprinodontiformes</taxon>
        <taxon>Goodeidae</taxon>
        <taxon>Ilyodon</taxon>
    </lineage>
</organism>
<accession>A0ABV0V0I3</accession>
<dbReference type="EMBL" id="JAHRIQ010090852">
    <property type="protein sequence ID" value="MEQ2250302.1"/>
    <property type="molecule type" value="Genomic_DNA"/>
</dbReference>
<name>A0ABV0V0I3_9TELE</name>
<keyword evidence="2" id="KW-1185">Reference proteome</keyword>
<sequence>MLVELNKRQTLLEVYILFCNNVISLFEEVAKMLEKNAGVTAFLNTAISYIQKWFDFSEENWLFLLQSLSLTSGNISFDDMEKITKRLHLVGRLNLSMDELYEECVTANSLECLTTVSREKEKCQSSGTAERWMQVLQAADIPNIQVCIICPQHPFYCFLWKGFFPS</sequence>
<reference evidence="1 2" key="1">
    <citation type="submission" date="2021-06" db="EMBL/GenBank/DDBJ databases">
        <authorList>
            <person name="Palmer J.M."/>
        </authorList>
    </citation>
    <scope>NUCLEOTIDE SEQUENCE [LARGE SCALE GENOMIC DNA]</scope>
    <source>
        <strain evidence="2">if_2019</strain>
        <tissue evidence="1">Muscle</tissue>
    </source>
</reference>
<protein>
    <submittedName>
        <fullName evidence="1">Uncharacterized protein</fullName>
    </submittedName>
</protein>
<evidence type="ECO:0000313" key="1">
    <source>
        <dbReference type="EMBL" id="MEQ2250302.1"/>
    </source>
</evidence>